<evidence type="ECO:0000313" key="2">
    <source>
        <dbReference type="EMBL" id="KAK8853557.1"/>
    </source>
</evidence>
<feature type="compositionally biased region" description="Basic and acidic residues" evidence="1">
    <location>
        <begin position="193"/>
        <end position="205"/>
    </location>
</feature>
<accession>A0ABR2HW58</accession>
<dbReference type="EMBL" id="JAPFFF010000022">
    <property type="protein sequence ID" value="KAK8853557.1"/>
    <property type="molecule type" value="Genomic_DNA"/>
</dbReference>
<evidence type="ECO:0000256" key="1">
    <source>
        <dbReference type="SAM" id="MobiDB-lite"/>
    </source>
</evidence>
<organism evidence="2 3">
    <name type="scientific">Tritrichomonas musculus</name>
    <dbReference type="NCBI Taxonomy" id="1915356"/>
    <lineage>
        <taxon>Eukaryota</taxon>
        <taxon>Metamonada</taxon>
        <taxon>Parabasalia</taxon>
        <taxon>Tritrichomonadida</taxon>
        <taxon>Tritrichomonadidae</taxon>
        <taxon>Tritrichomonas</taxon>
    </lineage>
</organism>
<gene>
    <name evidence="2" type="ORF">M9Y10_017118</name>
</gene>
<evidence type="ECO:0000313" key="3">
    <source>
        <dbReference type="Proteomes" id="UP001470230"/>
    </source>
</evidence>
<proteinExistence type="predicted"/>
<feature type="region of interest" description="Disordered" evidence="1">
    <location>
        <begin position="193"/>
        <end position="213"/>
    </location>
</feature>
<protein>
    <submittedName>
        <fullName evidence="2">Uncharacterized protein</fullName>
    </submittedName>
</protein>
<sequence length="213" mass="24811">MTTRSLRRKTQETIQERNTNLSPRPRRLPSRTVSESPVRVIDEIPSNTISHDGEVAELRKMVKELSKEKGGRKLSALNKFKKYVLSKSTEQALAETDFSDLIPVDKMRLLNKAYPIVWDEMVLKQLYQKYGCENNEEEQEKLKNKKNIQLEYQIIVDNIIDESKAGELDDQEHFREDITKILCYAIREAAKGFKSDDDDKKKSAKDEDEDEEE</sequence>
<dbReference type="Proteomes" id="UP001470230">
    <property type="component" value="Unassembled WGS sequence"/>
</dbReference>
<reference evidence="2 3" key="1">
    <citation type="submission" date="2024-04" db="EMBL/GenBank/DDBJ databases">
        <title>Tritrichomonas musculus Genome.</title>
        <authorList>
            <person name="Alves-Ferreira E."/>
            <person name="Grigg M."/>
            <person name="Lorenzi H."/>
            <person name="Galac M."/>
        </authorList>
    </citation>
    <scope>NUCLEOTIDE SEQUENCE [LARGE SCALE GENOMIC DNA]</scope>
    <source>
        <strain evidence="2 3">EAF2021</strain>
    </source>
</reference>
<comment type="caution">
    <text evidence="2">The sequence shown here is derived from an EMBL/GenBank/DDBJ whole genome shotgun (WGS) entry which is preliminary data.</text>
</comment>
<name>A0ABR2HW58_9EUKA</name>
<keyword evidence="3" id="KW-1185">Reference proteome</keyword>
<feature type="region of interest" description="Disordered" evidence="1">
    <location>
        <begin position="1"/>
        <end position="35"/>
    </location>
</feature>